<keyword evidence="2" id="KW-0812">Transmembrane</keyword>
<feature type="region of interest" description="Disordered" evidence="1">
    <location>
        <begin position="18"/>
        <end position="50"/>
    </location>
</feature>
<name>A0ABQ9WXY8_9EUKA</name>
<gene>
    <name evidence="4" type="ORF">BLNAU_20714</name>
</gene>
<evidence type="ECO:0000256" key="2">
    <source>
        <dbReference type="SAM" id="Phobius"/>
    </source>
</evidence>
<dbReference type="Proteomes" id="UP001281761">
    <property type="component" value="Unassembled WGS sequence"/>
</dbReference>
<dbReference type="SUPFAM" id="SSF51126">
    <property type="entry name" value="Pectin lyase-like"/>
    <property type="match status" value="1"/>
</dbReference>
<evidence type="ECO:0000259" key="3">
    <source>
        <dbReference type="PROSITE" id="PS50011"/>
    </source>
</evidence>
<feature type="compositionally biased region" description="Basic and acidic residues" evidence="1">
    <location>
        <begin position="37"/>
        <end position="50"/>
    </location>
</feature>
<dbReference type="InterPro" id="IPR000719">
    <property type="entry name" value="Prot_kinase_dom"/>
</dbReference>
<dbReference type="PROSITE" id="PS50011">
    <property type="entry name" value="PROTEIN_KINASE_DOM"/>
    <property type="match status" value="1"/>
</dbReference>
<keyword evidence="2" id="KW-0472">Membrane</keyword>
<dbReference type="Gene3D" id="2.160.20.10">
    <property type="entry name" value="Single-stranded right-handed beta-helix, Pectin lyase-like"/>
    <property type="match status" value="1"/>
</dbReference>
<organism evidence="4 5">
    <name type="scientific">Blattamonas nauphoetae</name>
    <dbReference type="NCBI Taxonomy" id="2049346"/>
    <lineage>
        <taxon>Eukaryota</taxon>
        <taxon>Metamonada</taxon>
        <taxon>Preaxostyla</taxon>
        <taxon>Oxymonadida</taxon>
        <taxon>Blattamonas</taxon>
    </lineage>
</organism>
<protein>
    <recommendedName>
        <fullName evidence="3">Protein kinase domain-containing protein</fullName>
    </recommendedName>
</protein>
<keyword evidence="5" id="KW-1185">Reference proteome</keyword>
<accession>A0ABQ9WXY8</accession>
<feature type="domain" description="Protein kinase" evidence="3">
    <location>
        <begin position="1506"/>
        <end position="1811"/>
    </location>
</feature>
<dbReference type="InterPro" id="IPR011050">
    <property type="entry name" value="Pectin_lyase_fold/virulence"/>
</dbReference>
<feature type="compositionally biased region" description="Polar residues" evidence="1">
    <location>
        <begin position="1699"/>
        <end position="1709"/>
    </location>
</feature>
<dbReference type="EMBL" id="JARBJD010000302">
    <property type="protein sequence ID" value="KAK2944369.1"/>
    <property type="molecule type" value="Genomic_DNA"/>
</dbReference>
<feature type="compositionally biased region" description="Polar residues" evidence="1">
    <location>
        <begin position="19"/>
        <end position="35"/>
    </location>
</feature>
<sequence>MIPNGVFHAQEVPLHSRNVDISGSSTSISHRNSVHNLAEENKSRHPDNENYRSRKQLSVMFDVWNSTCRLDNVKLFANTPDTAVSLIHSSTFVISRSEITSSTNTSPFVIGDSRMDSSVSVSIISCSHRSSSESSSLLPLVSGPRSSSCSSQMRSNEEGHADAFGAGSLSIVGSDLSMKSKHLVIGTGPLFDFGKCFGNGLTGVVGCSVSLSSSSLTNTTSTRLPSTFTSSLSFVTQRLIGVSVSDSTNHLCGTSGMRMDWSGSSLLSNCSFSSCVTTNDAPDPIAEPIPEPGQEIDEITQTERIYLFQAMDNETEANQIWIHSCHFADILYSTYPCHGAAIFIQYKRADIIIKTCSFTRCHAAHSLGVGGAVYLLYPSSSDAKQYSTTLFNCQFTNNTAQFGGHLCLQDYVPVTVAQCTFAESGPRVDPDTDQYSSVRVTLSGDCRFDNCTLSDNEGLSVGGIEIHQSSSTGKIVLTDVLFANNLRTSGTPSRRVTDFLFYFDTGIENSEFFDCFSTSTPIHCASRSAEKIYPDLIGPSIISVDQTIQENANGDGFEVVLSFNGVFTGSSRKYDVTFEDADGSEFVAKAMSFSKTAGIATFALNNPSVSGLSSSTVYSIVKVEKSASEAASNDFVEGGVTEPDWTWWHHTLESRAGNMVGMSFTTPAGPTLTNIKADLNPSNLNEGKVSVTINNILAGSYNLVVFDSSDPLKTEITIGPFSFTASNTETTKTLTVVIHPSHELSYGKTYTVKTLSSSTLIVSHTGQTLTMPDAPARISLANPTLSGVNGTSVTLSLTGAALPCDSDLTIVVKEMEGDVIKEGASEITLTGTIEGTSGSTATTCSVSVEIYNKTETLEYSLRYKIISLSIVGLKCIVDPTATFKVPDSPGRIENVVRTILDGLRTSVSVVVKGVNLPSSISTVTVMHQTSLVSSTSVVWNSESQLTVSMTVYVNPSLVFSIASLLKTASSDLHSENYDVIVVSLAGKSIPQSAQISITIVEVTEGNTQTGESFEIEGFSSLTQEQLSHSLSSPISTQLQHGKRYEITQCDITNQETVLDGRVFFRVPSPPILTGVGFSFATSSNTTFHLIVEGTDLPAGETFVVSLDGFDEEIEVTFANTNEGSSAELALGWSNTLQFDTAYPLLSVIHKDTPTLLIHPADLTLLTQPRPNPLILYATDSANSDPKFCGAVDRPCSSVDVAWLIVETYSAQRVSLVLMKKALLASQPVIESGQDFIVKNDLLPPTLVIPSTVSLGDSAGLVSVAGTLVLKEVNIDVQIAALSFVLFDVKGGELEMDSVHISGAPSSSELVDGIEGLCSWETGLIKLHDAMMETHSCVLSSIGMGEIRMESSNLSLISTQILSNGARFSSFPSAQQDVMCKSGNISILPNSSDTTDDHWISSTSDCSVVLNGSEVKSPNFVPSLDVKNCRSTLSKKKDSFSVSIVVESWNETDIALSVPSSSLPSLSSNVKWTAWIVFGKDQHTDSFTFLESLKDRKAQALQQSLPWLIPVIIGSAVLLLAIVVVVIVLICRRRKAAKSDSEKLLSKQELNEVDEVKMEVEMPPYHTTNGVIAHKLDDPQTVFPSDEIKYTFAGFNEPQARQIEIPVEAIQCEGQFAVVTVDGQDTLYNRIHKGDGVGEGKRREIERKIVRGMLKMVEKHNLESGTRISPHWILLNRNDSVFIRVESGLEKKEDQEKRSLPSNSHPSLSRSGVKDGIEEIRWRAPEQGEKEGEMKEGVEASKVMVFRLGLIVWEIETGLVPFGELDAVNAHRNLGAGIGLPLQKVSDGSMRELIEGCLQIDADQRITLQQVL</sequence>
<dbReference type="InterPro" id="IPR012334">
    <property type="entry name" value="Pectin_lyas_fold"/>
</dbReference>
<keyword evidence="2" id="KW-1133">Transmembrane helix</keyword>
<evidence type="ECO:0000313" key="4">
    <source>
        <dbReference type="EMBL" id="KAK2944369.1"/>
    </source>
</evidence>
<proteinExistence type="predicted"/>
<comment type="caution">
    <text evidence="4">The sequence shown here is derived from an EMBL/GenBank/DDBJ whole genome shotgun (WGS) entry which is preliminary data.</text>
</comment>
<reference evidence="4 5" key="1">
    <citation type="journal article" date="2022" name="bioRxiv">
        <title>Genomics of Preaxostyla Flagellates Illuminates Evolutionary Transitions and the Path Towards Mitochondrial Loss.</title>
        <authorList>
            <person name="Novak L.V.F."/>
            <person name="Treitli S.C."/>
            <person name="Pyrih J."/>
            <person name="Halakuc P."/>
            <person name="Pipaliya S.V."/>
            <person name="Vacek V."/>
            <person name="Brzon O."/>
            <person name="Soukal P."/>
            <person name="Eme L."/>
            <person name="Dacks J.B."/>
            <person name="Karnkowska A."/>
            <person name="Elias M."/>
            <person name="Hampl V."/>
        </authorList>
    </citation>
    <scope>NUCLEOTIDE SEQUENCE [LARGE SCALE GENOMIC DNA]</scope>
    <source>
        <strain evidence="4">NAU3</strain>
        <tissue evidence="4">Gut</tissue>
    </source>
</reference>
<feature type="region of interest" description="Disordered" evidence="1">
    <location>
        <begin position="1692"/>
        <end position="1713"/>
    </location>
</feature>
<dbReference type="Gene3D" id="1.10.510.10">
    <property type="entry name" value="Transferase(Phosphotransferase) domain 1"/>
    <property type="match status" value="1"/>
</dbReference>
<feature type="region of interest" description="Disordered" evidence="1">
    <location>
        <begin position="133"/>
        <end position="154"/>
    </location>
</feature>
<dbReference type="SUPFAM" id="SSF56112">
    <property type="entry name" value="Protein kinase-like (PK-like)"/>
    <property type="match status" value="1"/>
</dbReference>
<dbReference type="InterPro" id="IPR011009">
    <property type="entry name" value="Kinase-like_dom_sf"/>
</dbReference>
<evidence type="ECO:0000313" key="5">
    <source>
        <dbReference type="Proteomes" id="UP001281761"/>
    </source>
</evidence>
<evidence type="ECO:0000256" key="1">
    <source>
        <dbReference type="SAM" id="MobiDB-lite"/>
    </source>
</evidence>
<feature type="transmembrane region" description="Helical" evidence="2">
    <location>
        <begin position="1506"/>
        <end position="1530"/>
    </location>
</feature>